<name>A0ABS5MN81_9STAP</name>
<gene>
    <name evidence="3" type="ORF">JJQ58_06470</name>
</gene>
<sequence>MKYKFLFIIATILLLSGCSITIGDPPNKNNHNKSSQSKNNNNNKSESAPKIDILSQDFSDHYMNENHVTGYKGMMKTMNKENIESKFGQEEDVRNFLGREGHVYGSFMVMYYLSEGRPVEQFSVVPTDHVTYKEFIDFHGEPAQDLRTGQGHSFVIYNNTPNNGYQIAVYTNGNDDNDNIQYIMQYPDDFEFVNSSENQNTVITRDNVFDAVEAFEGIDKVDTDETVWKEPEKQGDKFGFSYTSKEGELLGSYNVSEDGYVESFDEKGKKIRAGYINLNN</sequence>
<feature type="region of interest" description="Disordered" evidence="1">
    <location>
        <begin position="26"/>
        <end position="49"/>
    </location>
</feature>
<reference evidence="3 4" key="1">
    <citation type="submission" date="2021-05" db="EMBL/GenBank/DDBJ databases">
        <title>Staphylococcus fleurettii isolated from lake water in First Nation community in Manitoba, Canada.</title>
        <authorList>
            <person name="Bashar S."/>
            <person name="Murdock A."/>
            <person name="Patidar R."/>
            <person name="Golding G."/>
            <person name="Farenhorst A."/>
            <person name="Kumar A."/>
        </authorList>
    </citation>
    <scope>NUCLEOTIDE SEQUENCE [LARGE SCALE GENOMIC DNA]</scope>
    <source>
        <strain evidence="3 4">SF002</strain>
    </source>
</reference>
<dbReference type="EMBL" id="JAGXBM010000007">
    <property type="protein sequence ID" value="MBS3697106.1"/>
    <property type="molecule type" value="Genomic_DNA"/>
</dbReference>
<dbReference type="PROSITE" id="PS51257">
    <property type="entry name" value="PROKAR_LIPOPROTEIN"/>
    <property type="match status" value="1"/>
</dbReference>
<keyword evidence="2" id="KW-0732">Signal</keyword>
<protein>
    <recommendedName>
        <fullName evidence="5">Lipoprotein</fullName>
    </recommendedName>
</protein>
<evidence type="ECO:0008006" key="5">
    <source>
        <dbReference type="Google" id="ProtNLM"/>
    </source>
</evidence>
<dbReference type="RefSeq" id="WP_203153844.1">
    <property type="nucleotide sequence ID" value="NZ_JAEPSA010000009.1"/>
</dbReference>
<evidence type="ECO:0000256" key="2">
    <source>
        <dbReference type="SAM" id="SignalP"/>
    </source>
</evidence>
<feature type="chain" id="PRO_5047133387" description="Lipoprotein" evidence="2">
    <location>
        <begin position="24"/>
        <end position="280"/>
    </location>
</feature>
<comment type="caution">
    <text evidence="3">The sequence shown here is derived from an EMBL/GenBank/DDBJ whole genome shotgun (WGS) entry which is preliminary data.</text>
</comment>
<feature type="signal peptide" evidence="2">
    <location>
        <begin position="1"/>
        <end position="23"/>
    </location>
</feature>
<feature type="compositionally biased region" description="Low complexity" evidence="1">
    <location>
        <begin position="27"/>
        <end position="45"/>
    </location>
</feature>
<organism evidence="3 4">
    <name type="scientific">Mammaliicoccus fleurettii</name>
    <dbReference type="NCBI Taxonomy" id="150056"/>
    <lineage>
        <taxon>Bacteria</taxon>
        <taxon>Bacillati</taxon>
        <taxon>Bacillota</taxon>
        <taxon>Bacilli</taxon>
        <taxon>Bacillales</taxon>
        <taxon>Staphylococcaceae</taxon>
        <taxon>Mammaliicoccus</taxon>
    </lineage>
</organism>
<evidence type="ECO:0000313" key="3">
    <source>
        <dbReference type="EMBL" id="MBS3697106.1"/>
    </source>
</evidence>
<evidence type="ECO:0000256" key="1">
    <source>
        <dbReference type="SAM" id="MobiDB-lite"/>
    </source>
</evidence>
<proteinExistence type="predicted"/>
<dbReference type="Proteomes" id="UP000681586">
    <property type="component" value="Unassembled WGS sequence"/>
</dbReference>
<evidence type="ECO:0000313" key="4">
    <source>
        <dbReference type="Proteomes" id="UP000681586"/>
    </source>
</evidence>
<keyword evidence="4" id="KW-1185">Reference proteome</keyword>
<accession>A0ABS5MN81</accession>